<dbReference type="WBParaSite" id="nRc.2.0.1.t11264-RA">
    <property type="protein sequence ID" value="nRc.2.0.1.t11264-RA"/>
    <property type="gene ID" value="nRc.2.0.1.g11264"/>
</dbReference>
<accession>A0A915IAQ5</accession>
<protein>
    <submittedName>
        <fullName evidence="2">Uncharacterized protein</fullName>
    </submittedName>
</protein>
<sequence>MAVQINSFNQGRYAQRQKILKIIHRRWCNSRRTGTPRRRYIGQRQGNVMGPGNGRLPIDDR</sequence>
<evidence type="ECO:0000313" key="2">
    <source>
        <dbReference type="WBParaSite" id="nRc.2.0.1.t11264-RA"/>
    </source>
</evidence>
<dbReference type="AlphaFoldDB" id="A0A915IAQ5"/>
<proteinExistence type="predicted"/>
<reference evidence="2" key="1">
    <citation type="submission" date="2022-11" db="UniProtKB">
        <authorList>
            <consortium name="WormBaseParasite"/>
        </authorList>
    </citation>
    <scope>IDENTIFICATION</scope>
</reference>
<name>A0A915IAQ5_ROMCU</name>
<keyword evidence="1" id="KW-1185">Reference proteome</keyword>
<dbReference type="Proteomes" id="UP000887565">
    <property type="component" value="Unplaced"/>
</dbReference>
<evidence type="ECO:0000313" key="1">
    <source>
        <dbReference type="Proteomes" id="UP000887565"/>
    </source>
</evidence>
<organism evidence="1 2">
    <name type="scientific">Romanomermis culicivorax</name>
    <name type="common">Nematode worm</name>
    <dbReference type="NCBI Taxonomy" id="13658"/>
    <lineage>
        <taxon>Eukaryota</taxon>
        <taxon>Metazoa</taxon>
        <taxon>Ecdysozoa</taxon>
        <taxon>Nematoda</taxon>
        <taxon>Enoplea</taxon>
        <taxon>Dorylaimia</taxon>
        <taxon>Mermithida</taxon>
        <taxon>Mermithoidea</taxon>
        <taxon>Mermithidae</taxon>
        <taxon>Romanomermis</taxon>
    </lineage>
</organism>